<dbReference type="AlphaFoldDB" id="A0A3B0VR33"/>
<evidence type="ECO:0000256" key="1">
    <source>
        <dbReference type="ARBA" id="ARBA00023015"/>
    </source>
</evidence>
<dbReference type="CDD" id="cd06170">
    <property type="entry name" value="LuxR_C_like"/>
    <property type="match status" value="1"/>
</dbReference>
<dbReference type="GO" id="GO:0006355">
    <property type="term" value="P:regulation of DNA-templated transcription"/>
    <property type="evidence" value="ECO:0007669"/>
    <property type="project" value="InterPro"/>
</dbReference>
<proteinExistence type="predicted"/>
<evidence type="ECO:0000256" key="2">
    <source>
        <dbReference type="ARBA" id="ARBA00023125"/>
    </source>
</evidence>
<keyword evidence="1" id="KW-0805">Transcription regulation</keyword>
<name>A0A3B0VR33_9ZZZZ</name>
<dbReference type="PANTHER" id="PTHR44688:SF25">
    <property type="entry name" value="HTH LUXR-TYPE DOMAIN-CONTAINING PROTEIN"/>
    <property type="match status" value="1"/>
</dbReference>
<protein>
    <recommendedName>
        <fullName evidence="4">HTH luxR-type domain-containing protein</fullName>
    </recommendedName>
</protein>
<dbReference type="Gene3D" id="3.40.50.2300">
    <property type="match status" value="1"/>
</dbReference>
<sequence length="217" mass="23391">MVRLGVMDKLSLLVVASDPLARAGLATLLVNESACDVVAQMSLIDWLADVEANEWAANLADVLIWDVGWEPQSLPTEDEPFPLPVVALLPDETAVSPIWQLGIQALLRRDAAAATILAAAQAIMHRIVVLDPDFVTAVISEIAFSPSSDAHFTELTPRESEVLYLLAEGLTNKGIAQQLAISNHTVKFHVNAILSKLNAQSRTEAVVKATRLGMLLL</sequence>
<dbReference type="PROSITE" id="PS00622">
    <property type="entry name" value="HTH_LUXR_1"/>
    <property type="match status" value="1"/>
</dbReference>
<keyword evidence="2" id="KW-0238">DNA-binding</keyword>
<organism evidence="5">
    <name type="scientific">hydrothermal vent metagenome</name>
    <dbReference type="NCBI Taxonomy" id="652676"/>
    <lineage>
        <taxon>unclassified sequences</taxon>
        <taxon>metagenomes</taxon>
        <taxon>ecological metagenomes</taxon>
    </lineage>
</organism>
<dbReference type="GO" id="GO:0003677">
    <property type="term" value="F:DNA binding"/>
    <property type="evidence" value="ECO:0007669"/>
    <property type="project" value="UniProtKB-KW"/>
</dbReference>
<dbReference type="SUPFAM" id="SSF46894">
    <property type="entry name" value="C-terminal effector domain of the bipartite response regulators"/>
    <property type="match status" value="1"/>
</dbReference>
<dbReference type="Pfam" id="PF00196">
    <property type="entry name" value="GerE"/>
    <property type="match status" value="1"/>
</dbReference>
<dbReference type="SMART" id="SM00421">
    <property type="entry name" value="HTH_LUXR"/>
    <property type="match status" value="1"/>
</dbReference>
<reference evidence="5" key="1">
    <citation type="submission" date="2018-06" db="EMBL/GenBank/DDBJ databases">
        <authorList>
            <person name="Zhirakovskaya E."/>
        </authorList>
    </citation>
    <scope>NUCLEOTIDE SEQUENCE</scope>
</reference>
<dbReference type="InterPro" id="IPR016032">
    <property type="entry name" value="Sig_transdc_resp-reg_C-effctor"/>
</dbReference>
<evidence type="ECO:0000313" key="5">
    <source>
        <dbReference type="EMBL" id="VAW39349.1"/>
    </source>
</evidence>
<dbReference type="PROSITE" id="PS50043">
    <property type="entry name" value="HTH_LUXR_2"/>
    <property type="match status" value="1"/>
</dbReference>
<dbReference type="EMBL" id="UOEU01000741">
    <property type="protein sequence ID" value="VAW39349.1"/>
    <property type="molecule type" value="Genomic_DNA"/>
</dbReference>
<dbReference type="InterPro" id="IPR000792">
    <property type="entry name" value="Tscrpt_reg_LuxR_C"/>
</dbReference>
<evidence type="ECO:0000259" key="4">
    <source>
        <dbReference type="PROSITE" id="PS50043"/>
    </source>
</evidence>
<gene>
    <name evidence="5" type="ORF">MNBD_CHLOROFLEXI01-1764</name>
</gene>
<accession>A0A3B0VR33</accession>
<evidence type="ECO:0000256" key="3">
    <source>
        <dbReference type="ARBA" id="ARBA00023163"/>
    </source>
</evidence>
<dbReference type="PANTHER" id="PTHR44688">
    <property type="entry name" value="DNA-BINDING TRANSCRIPTIONAL ACTIVATOR DEVR_DOSR"/>
    <property type="match status" value="1"/>
</dbReference>
<dbReference type="PRINTS" id="PR00038">
    <property type="entry name" value="HTHLUXR"/>
</dbReference>
<feature type="domain" description="HTH luxR-type" evidence="4">
    <location>
        <begin position="148"/>
        <end position="213"/>
    </location>
</feature>
<keyword evidence="3" id="KW-0804">Transcription</keyword>